<accession>A0A0N4YZD4</accession>
<evidence type="ECO:0000313" key="3">
    <source>
        <dbReference type="WBParaSite" id="NBR_0002260601-mRNA-1"/>
    </source>
</evidence>
<dbReference type="Proteomes" id="UP000271162">
    <property type="component" value="Unassembled WGS sequence"/>
</dbReference>
<name>A0A0N4YZD4_NIPBR</name>
<dbReference type="PANTHER" id="PTHR46671:SF8">
    <property type="entry name" value="CORE-2_I-BRANCHING ENZYME"/>
    <property type="match status" value="1"/>
</dbReference>
<evidence type="ECO:0000313" key="1">
    <source>
        <dbReference type="EMBL" id="VDL87561.1"/>
    </source>
</evidence>
<reference evidence="3" key="1">
    <citation type="submission" date="2017-02" db="UniProtKB">
        <authorList>
            <consortium name="WormBaseParasite"/>
        </authorList>
    </citation>
    <scope>IDENTIFICATION</scope>
</reference>
<dbReference type="WBParaSite" id="NBR_0002260601-mRNA-1">
    <property type="protein sequence ID" value="NBR_0002260601-mRNA-1"/>
    <property type="gene ID" value="NBR_0002260601"/>
</dbReference>
<evidence type="ECO:0000313" key="2">
    <source>
        <dbReference type="Proteomes" id="UP000271162"/>
    </source>
</evidence>
<dbReference type="EMBL" id="UYSL01028496">
    <property type="protein sequence ID" value="VDL87561.1"/>
    <property type="molecule type" value="Genomic_DNA"/>
</dbReference>
<proteinExistence type="predicted"/>
<reference evidence="1 2" key="2">
    <citation type="submission" date="2018-11" db="EMBL/GenBank/DDBJ databases">
        <authorList>
            <consortium name="Pathogen Informatics"/>
        </authorList>
    </citation>
    <scope>NUCLEOTIDE SEQUENCE [LARGE SCALE GENOMIC DNA]</scope>
</reference>
<protein>
    <submittedName>
        <fullName evidence="1 3">Uncharacterized protein</fullName>
    </submittedName>
</protein>
<dbReference type="STRING" id="27835.A0A0N4YZD4"/>
<dbReference type="PANTHER" id="PTHR46671">
    <property type="entry name" value="PROTEIN CBG11221"/>
    <property type="match status" value="1"/>
</dbReference>
<gene>
    <name evidence="1" type="ORF">NBR_LOCUS22607</name>
</gene>
<dbReference type="AlphaFoldDB" id="A0A0N4YZD4"/>
<organism evidence="3">
    <name type="scientific">Nippostrongylus brasiliensis</name>
    <name type="common">Rat hookworm</name>
    <dbReference type="NCBI Taxonomy" id="27835"/>
    <lineage>
        <taxon>Eukaryota</taxon>
        <taxon>Metazoa</taxon>
        <taxon>Ecdysozoa</taxon>
        <taxon>Nematoda</taxon>
        <taxon>Chromadorea</taxon>
        <taxon>Rhabditida</taxon>
        <taxon>Rhabditina</taxon>
        <taxon>Rhabditomorpha</taxon>
        <taxon>Strongyloidea</taxon>
        <taxon>Heligmosomidae</taxon>
        <taxon>Nippostrongylus</taxon>
    </lineage>
</organism>
<sequence>MNCAIYVGEEGKENLEAYKHNRTVQTRTVALNDSKCWTIRKRRYLPTEVPDSMEVHHNVYFLKIVSKNYDFLEEVMTMMYSPLHFYCFAIDSSATIEFQQLVFLTEYLRRALCTWLNGHRFPLTMPRSFQTPLFRFIGEQNFEKCEPLSIDFDKHVALDVCRTNRFDSKGNCIVGMEDYDYTT</sequence>
<keyword evidence="2" id="KW-1185">Reference proteome</keyword>